<organism evidence="11 12">
    <name type="scientific">Bondarzewia mesenterica</name>
    <dbReference type="NCBI Taxonomy" id="1095465"/>
    <lineage>
        <taxon>Eukaryota</taxon>
        <taxon>Fungi</taxon>
        <taxon>Dikarya</taxon>
        <taxon>Basidiomycota</taxon>
        <taxon>Agaricomycotina</taxon>
        <taxon>Agaricomycetes</taxon>
        <taxon>Russulales</taxon>
        <taxon>Bondarzewiaceae</taxon>
        <taxon>Bondarzewia</taxon>
    </lineage>
</organism>
<dbReference type="Gene3D" id="1.10.630.10">
    <property type="entry name" value="Cytochrome P450"/>
    <property type="match status" value="1"/>
</dbReference>
<proteinExistence type="inferred from homology"/>
<evidence type="ECO:0000256" key="2">
    <source>
        <dbReference type="ARBA" id="ARBA00005179"/>
    </source>
</evidence>
<evidence type="ECO:0000256" key="6">
    <source>
        <dbReference type="ARBA" id="ARBA00023002"/>
    </source>
</evidence>
<keyword evidence="7 9" id="KW-0408">Iron</keyword>
<keyword evidence="5 9" id="KW-0479">Metal-binding</keyword>
<keyword evidence="4 9" id="KW-0349">Heme</keyword>
<dbReference type="SUPFAM" id="SSF48264">
    <property type="entry name" value="Cytochrome P450"/>
    <property type="match status" value="1"/>
</dbReference>
<dbReference type="GO" id="GO:0005506">
    <property type="term" value="F:iron ion binding"/>
    <property type="evidence" value="ECO:0007669"/>
    <property type="project" value="InterPro"/>
</dbReference>
<evidence type="ECO:0000256" key="8">
    <source>
        <dbReference type="ARBA" id="ARBA00023033"/>
    </source>
</evidence>
<dbReference type="PROSITE" id="PS00086">
    <property type="entry name" value="CYTOCHROME_P450"/>
    <property type="match status" value="1"/>
</dbReference>
<feature type="binding site" description="axial binding residue" evidence="9">
    <location>
        <position position="494"/>
    </location>
    <ligand>
        <name>heme</name>
        <dbReference type="ChEBI" id="CHEBI:30413"/>
    </ligand>
    <ligandPart>
        <name>Fe</name>
        <dbReference type="ChEBI" id="CHEBI:18248"/>
    </ligandPart>
</feature>
<dbReference type="PRINTS" id="PR00463">
    <property type="entry name" value="EP450I"/>
</dbReference>
<dbReference type="PANTHER" id="PTHR46300">
    <property type="entry name" value="P450, PUTATIVE (EUROFUNG)-RELATED-RELATED"/>
    <property type="match status" value="1"/>
</dbReference>
<gene>
    <name evidence="11" type="ORF">EW146_g3259</name>
</gene>
<dbReference type="InterPro" id="IPR001128">
    <property type="entry name" value="Cyt_P450"/>
</dbReference>
<dbReference type="Pfam" id="PF00067">
    <property type="entry name" value="p450"/>
    <property type="match status" value="1"/>
</dbReference>
<accession>A0A4S4LZW7</accession>
<comment type="similarity">
    <text evidence="3 10">Belongs to the cytochrome P450 family.</text>
</comment>
<evidence type="ECO:0000256" key="1">
    <source>
        <dbReference type="ARBA" id="ARBA00001971"/>
    </source>
</evidence>
<protein>
    <recommendedName>
        <fullName evidence="13">O-methylsterigmatocystin oxidoreductase</fullName>
    </recommendedName>
</protein>
<evidence type="ECO:0000256" key="9">
    <source>
        <dbReference type="PIRSR" id="PIRSR602401-1"/>
    </source>
</evidence>
<dbReference type="Proteomes" id="UP000310158">
    <property type="component" value="Unassembled WGS sequence"/>
</dbReference>
<evidence type="ECO:0000256" key="5">
    <source>
        <dbReference type="ARBA" id="ARBA00022723"/>
    </source>
</evidence>
<dbReference type="EMBL" id="SGPL01000105">
    <property type="protein sequence ID" value="THH17578.1"/>
    <property type="molecule type" value="Genomic_DNA"/>
</dbReference>
<comment type="pathway">
    <text evidence="2">Secondary metabolite biosynthesis.</text>
</comment>
<sequence>MFPNGSFLIVILKDMYLPNRYASTSEPEGTSLRNLHLLNFRYPSHPLPTSSSTPFIMTISFTLLDALLVVGGLWLAKRLLAKKSVAPLPPGPRGLPLVGNVFDMPKTKAHLTFAKWSEEYNSDIIYVKVLGQPIVILNDAKMTMEMLDKKSSLYSDRPIFRVASEMVGWKDVLVLTPYGTRFRESRRHLHRLMGTKASCENFTDLIETEARKSLRRLLANPDDFRQNIRKTAGAVILMIAYGYKTRDDEDPLISLVDVATNQFSHLTEAGGHIIDVFPALRYVPSWMPGASFHKTIANCKSTLEEMANVPHNFVKRQMAEGTAVPSFTSNNLEGKIVTPEHEDVVKWTAASLYSGGADSTVSALSTFFLAMTLYPEIQKKAQVEIDSVIGSERLPTLADRPYLPYVDAVISEVLRWAPVGPLGVAHRLQEDDVHNGYLIPKGSIVIPNAWKMLHDPKTYKNPERFDPERFMASEGRPAEEDPREYGFGFGRRVCPGLALADMSIFSNVAATLAAFDITKAVDGNGSTIEVVPDFTDGTISLRNPAILRLSGAASSRAQRTPSISSSPTESTMILDPRALYSYDHDLHRYFSVSRICKSTIQQGL</sequence>
<evidence type="ECO:0000313" key="12">
    <source>
        <dbReference type="Proteomes" id="UP000310158"/>
    </source>
</evidence>
<dbReference type="InterPro" id="IPR036396">
    <property type="entry name" value="Cyt_P450_sf"/>
</dbReference>
<evidence type="ECO:0000313" key="11">
    <source>
        <dbReference type="EMBL" id="THH17578.1"/>
    </source>
</evidence>
<dbReference type="InterPro" id="IPR017972">
    <property type="entry name" value="Cyt_P450_CS"/>
</dbReference>
<dbReference type="GO" id="GO:0020037">
    <property type="term" value="F:heme binding"/>
    <property type="evidence" value="ECO:0007669"/>
    <property type="project" value="InterPro"/>
</dbReference>
<comment type="caution">
    <text evidence="11">The sequence shown here is derived from an EMBL/GenBank/DDBJ whole genome shotgun (WGS) entry which is preliminary data.</text>
</comment>
<dbReference type="InterPro" id="IPR002401">
    <property type="entry name" value="Cyt_P450_E_grp-I"/>
</dbReference>
<evidence type="ECO:0008006" key="13">
    <source>
        <dbReference type="Google" id="ProtNLM"/>
    </source>
</evidence>
<dbReference type="PANTHER" id="PTHR46300:SF7">
    <property type="entry name" value="P450, PUTATIVE (EUROFUNG)-RELATED"/>
    <property type="match status" value="1"/>
</dbReference>
<evidence type="ECO:0000256" key="4">
    <source>
        <dbReference type="ARBA" id="ARBA00022617"/>
    </source>
</evidence>
<name>A0A4S4LZW7_9AGAM</name>
<dbReference type="GO" id="GO:0016705">
    <property type="term" value="F:oxidoreductase activity, acting on paired donors, with incorporation or reduction of molecular oxygen"/>
    <property type="evidence" value="ECO:0007669"/>
    <property type="project" value="InterPro"/>
</dbReference>
<keyword evidence="6 10" id="KW-0560">Oxidoreductase</keyword>
<dbReference type="CDD" id="cd11065">
    <property type="entry name" value="CYP64-like"/>
    <property type="match status" value="1"/>
</dbReference>
<dbReference type="PRINTS" id="PR00385">
    <property type="entry name" value="P450"/>
</dbReference>
<evidence type="ECO:0000256" key="10">
    <source>
        <dbReference type="RuleBase" id="RU000461"/>
    </source>
</evidence>
<dbReference type="GO" id="GO:0004497">
    <property type="term" value="F:monooxygenase activity"/>
    <property type="evidence" value="ECO:0007669"/>
    <property type="project" value="UniProtKB-KW"/>
</dbReference>
<keyword evidence="12" id="KW-1185">Reference proteome</keyword>
<comment type="cofactor">
    <cofactor evidence="1 9">
        <name>heme</name>
        <dbReference type="ChEBI" id="CHEBI:30413"/>
    </cofactor>
</comment>
<reference evidence="11 12" key="1">
    <citation type="submission" date="2019-02" db="EMBL/GenBank/DDBJ databases">
        <title>Genome sequencing of the rare red list fungi Bondarzewia mesenterica.</title>
        <authorList>
            <person name="Buettner E."/>
            <person name="Kellner H."/>
        </authorList>
    </citation>
    <scope>NUCLEOTIDE SEQUENCE [LARGE SCALE GENOMIC DNA]</scope>
    <source>
        <strain evidence="11 12">DSM 108281</strain>
    </source>
</reference>
<evidence type="ECO:0000256" key="7">
    <source>
        <dbReference type="ARBA" id="ARBA00023004"/>
    </source>
</evidence>
<dbReference type="OrthoDB" id="2789670at2759"/>
<dbReference type="AlphaFoldDB" id="A0A4S4LZW7"/>
<dbReference type="InterPro" id="IPR050364">
    <property type="entry name" value="Cytochrome_P450_fung"/>
</dbReference>
<evidence type="ECO:0000256" key="3">
    <source>
        <dbReference type="ARBA" id="ARBA00010617"/>
    </source>
</evidence>
<keyword evidence="8 10" id="KW-0503">Monooxygenase</keyword>